<accession>A0A177V1C8</accession>
<gene>
    <name evidence="4" type="ORF">A4X03_0g3551</name>
    <name evidence="3" type="ORF">JKIAZH3_G3883</name>
</gene>
<evidence type="ECO:0000256" key="1">
    <source>
        <dbReference type="SAM" id="MobiDB-lite"/>
    </source>
</evidence>
<dbReference type="SUPFAM" id="SSF82199">
    <property type="entry name" value="SET domain"/>
    <property type="match status" value="1"/>
</dbReference>
<proteinExistence type="predicted"/>
<dbReference type="PANTHER" id="PTHR47643">
    <property type="entry name" value="TPR DOMAIN PROTEIN (AFU_ORTHOLOGUE AFUA_5G12710)"/>
    <property type="match status" value="1"/>
</dbReference>
<dbReference type="InterPro" id="IPR001214">
    <property type="entry name" value="SET_dom"/>
</dbReference>
<evidence type="ECO:0000313" key="3">
    <source>
        <dbReference type="EMBL" id="CAD6930678.1"/>
    </source>
</evidence>
<evidence type="ECO:0000313" key="6">
    <source>
        <dbReference type="Proteomes" id="UP000836402"/>
    </source>
</evidence>
<comment type="caution">
    <text evidence="4">The sequence shown here is derived from an EMBL/GenBank/DDBJ whole genome shotgun (WGS) entry which is preliminary data.</text>
</comment>
<dbReference type="PROSITE" id="PS50280">
    <property type="entry name" value="SET"/>
    <property type="match status" value="1"/>
</dbReference>
<dbReference type="Gene3D" id="2.170.270.10">
    <property type="entry name" value="SET domain"/>
    <property type="match status" value="1"/>
</dbReference>
<evidence type="ECO:0000313" key="4">
    <source>
        <dbReference type="EMBL" id="KAE8261091.1"/>
    </source>
</evidence>
<protein>
    <recommendedName>
        <fullName evidence="2">SET domain-containing protein</fullName>
    </recommendedName>
</protein>
<dbReference type="InterPro" id="IPR046341">
    <property type="entry name" value="SET_dom_sf"/>
</dbReference>
<name>A0A177V1C8_9BASI</name>
<feature type="region of interest" description="Disordered" evidence="1">
    <location>
        <begin position="326"/>
        <end position="365"/>
    </location>
</feature>
<dbReference type="Proteomes" id="UP000836402">
    <property type="component" value="Unassembled WGS sequence"/>
</dbReference>
<evidence type="ECO:0000259" key="2">
    <source>
        <dbReference type="PROSITE" id="PS50280"/>
    </source>
</evidence>
<evidence type="ECO:0000313" key="5">
    <source>
        <dbReference type="Proteomes" id="UP000077671"/>
    </source>
</evidence>
<reference evidence="4" key="1">
    <citation type="submission" date="2016-04" db="EMBL/GenBank/DDBJ databases">
        <authorList>
            <person name="Nguyen H.D."/>
            <person name="Kesanakurti P."/>
            <person name="Cullis J."/>
            <person name="Levesque C.A."/>
            <person name="Hambleton S."/>
        </authorList>
    </citation>
    <scope>NUCLEOTIDE SEQUENCE</scope>
    <source>
        <strain evidence="4">DAOMC 238032</strain>
    </source>
</reference>
<dbReference type="AlphaFoldDB" id="A0A177V1C8"/>
<sequence length="1055" mass="114281">MEDLIRSLRALGLRPPSGELLVELLSSADGEPAQQKRLADLLALEKLTTNNDDEDGDSDEDEDIFITPDVVRGALLSLLDAFSRTLARARDLHRREYQAFVSSNNNNSSSSNAAPAPAAQPRRPAKAVPRAALLQRQNADIRRAQEEYHAILHSAHGVAPEPIPRLILDGPPYFTATTPLSQLRRIGIADFHAPPVHFSGRYLLCRVISPPLVYVGCTLVVDDPAGLATPLSIAHFTSNINLPPKHEGTASLLPLGTVLAVREPYVSSNHHISAGGPIQGKAATGVRVSSLTDIVVLDPDEDAEHRELLRDVHWELDIAQVLGDGERQRPPSWLREGPCTRRLRRSRSGSSSSSQGTATTADSTLSQLETFLQERRPGAAYRELTAARRRSLLPDVHKEGEEQQRQHTQAQRLVQQQVINLEARTLHALRAYDALRALKGAVDRTDIYSFPEDQSTLLQNAAVLRAPSQSPSSSSAQPTKSLIQDLYKLDRTPTALTPQMELYGPDYIHPSLAIASTPNAGRGMVTTADIPAGEVLLCCAAVEPCFAEDGDWAGVQVLRLGLAGGQVDGGHENDGGAEGVSVTTTQVMACTRLIHALIDRPELQHAVLGLTAGPHLPYSSFAQRESYPLITEAVLDGDEALAGYVLPDIDARYLDGVLQHNAFGPGRDVDVDLGVPLVPLTGDSVRSKRGEGKQKRKRRRPPAASSDLARASMPLPLAAILNHACLPNVSSIFLGSSILITSLVPLCEGVELVHSYVSGERPLLVRRAQLGKHGFECGCGLCLCERGEEGEGGEKVGLGRKRVEVGAGKMGAVVERSRMVAKNRRAGLLIAKDGGEGEEEEDLGLAFEGIVREIESTYAPARGSLWDAGSGRGQEVVLKPELFEPFVHLARCRRRKVGTWWISVQCEIKALRSVGAIVDPSWMVDSEAEILERASAADTDKEEKPILILIRAPVLRLVDSQRALVRIARMMRKRLPPSSSAAAMHWLTAASRLNSYMIGAGVDVFFDILRTAREGDEWEEEEEEGQDGGMVGEEALLREWRGWREGAGAGAGAGS</sequence>
<feature type="compositionally biased region" description="Low complexity" evidence="1">
    <location>
        <begin position="348"/>
        <end position="364"/>
    </location>
</feature>
<dbReference type="PANTHER" id="PTHR47643:SF2">
    <property type="entry name" value="TPR DOMAIN PROTEIN (AFU_ORTHOLOGUE AFUA_5G12710)"/>
    <property type="match status" value="1"/>
</dbReference>
<feature type="region of interest" description="Disordered" evidence="1">
    <location>
        <begin position="101"/>
        <end position="127"/>
    </location>
</feature>
<feature type="compositionally biased region" description="Low complexity" evidence="1">
    <location>
        <begin position="102"/>
        <end position="127"/>
    </location>
</feature>
<dbReference type="EMBL" id="CAJHJG010003372">
    <property type="protein sequence ID" value="CAD6930678.1"/>
    <property type="molecule type" value="Genomic_DNA"/>
</dbReference>
<feature type="region of interest" description="Disordered" evidence="1">
    <location>
        <begin position="682"/>
        <end position="707"/>
    </location>
</feature>
<feature type="domain" description="SET" evidence="2">
    <location>
        <begin position="510"/>
        <end position="757"/>
    </location>
</feature>
<organism evidence="4 5">
    <name type="scientific">Tilletia caries</name>
    <name type="common">wheat bunt fungus</name>
    <dbReference type="NCBI Taxonomy" id="13290"/>
    <lineage>
        <taxon>Eukaryota</taxon>
        <taxon>Fungi</taxon>
        <taxon>Dikarya</taxon>
        <taxon>Basidiomycota</taxon>
        <taxon>Ustilaginomycotina</taxon>
        <taxon>Exobasidiomycetes</taxon>
        <taxon>Tilletiales</taxon>
        <taxon>Tilletiaceae</taxon>
        <taxon>Tilletia</taxon>
    </lineage>
</organism>
<reference evidence="3" key="3">
    <citation type="submission" date="2020-10" db="EMBL/GenBank/DDBJ databases">
        <authorList>
            <person name="Sedaghatjoo S."/>
        </authorList>
    </citation>
    <scope>NUCLEOTIDE SEQUENCE</scope>
    <source>
        <strain evidence="3">AZH3</strain>
    </source>
</reference>
<keyword evidence="6" id="KW-1185">Reference proteome</keyword>
<reference evidence="4" key="2">
    <citation type="journal article" date="2019" name="IMA Fungus">
        <title>Genome sequencing and comparison of five Tilletia species to identify candidate genes for the detection of regulated species infecting wheat.</title>
        <authorList>
            <person name="Nguyen H.D.T."/>
            <person name="Sultana T."/>
            <person name="Kesanakurti P."/>
            <person name="Hambleton S."/>
        </authorList>
    </citation>
    <scope>NUCLEOTIDE SEQUENCE</scope>
    <source>
        <strain evidence="4">DAOMC 238032</strain>
    </source>
</reference>
<dbReference type="EMBL" id="LWDD02000415">
    <property type="protein sequence ID" value="KAE8261091.1"/>
    <property type="molecule type" value="Genomic_DNA"/>
</dbReference>
<dbReference type="Proteomes" id="UP000077671">
    <property type="component" value="Unassembled WGS sequence"/>
</dbReference>
<dbReference type="InterPro" id="IPR053209">
    <property type="entry name" value="Gramillin-biosynth_MTr"/>
</dbReference>